<keyword evidence="5" id="KW-0547">Nucleotide-binding</keyword>
<evidence type="ECO:0000256" key="2">
    <source>
        <dbReference type="ARBA" id="ARBA00012438"/>
    </source>
</evidence>
<keyword evidence="4" id="KW-0808">Transferase</keyword>
<proteinExistence type="predicted"/>
<name>K1SZH5_9ZZZZ</name>
<dbReference type="InterPro" id="IPR005467">
    <property type="entry name" value="His_kinase_dom"/>
</dbReference>
<dbReference type="InterPro" id="IPR003661">
    <property type="entry name" value="HisK_dim/P_dom"/>
</dbReference>
<evidence type="ECO:0000259" key="9">
    <source>
        <dbReference type="PROSITE" id="PS50109"/>
    </source>
</evidence>
<comment type="caution">
    <text evidence="10">The sequence shown here is derived from an EMBL/GenBank/DDBJ whole genome shotgun (WGS) entry which is preliminary data.</text>
</comment>
<dbReference type="Gene3D" id="1.10.287.130">
    <property type="match status" value="1"/>
</dbReference>
<keyword evidence="7 10" id="KW-0067">ATP-binding</keyword>
<evidence type="ECO:0000256" key="3">
    <source>
        <dbReference type="ARBA" id="ARBA00022553"/>
    </source>
</evidence>
<dbReference type="PANTHER" id="PTHR43547">
    <property type="entry name" value="TWO-COMPONENT HISTIDINE KINASE"/>
    <property type="match status" value="1"/>
</dbReference>
<dbReference type="CDD" id="cd00082">
    <property type="entry name" value="HisKA"/>
    <property type="match status" value="1"/>
</dbReference>
<dbReference type="EC" id="2.7.13.3" evidence="2"/>
<dbReference type="PANTHER" id="PTHR43547:SF2">
    <property type="entry name" value="HYBRID SIGNAL TRANSDUCTION HISTIDINE KINASE C"/>
    <property type="match status" value="1"/>
</dbReference>
<feature type="non-terminal residue" evidence="10">
    <location>
        <position position="216"/>
    </location>
</feature>
<evidence type="ECO:0000256" key="6">
    <source>
        <dbReference type="ARBA" id="ARBA00022777"/>
    </source>
</evidence>
<comment type="catalytic activity">
    <reaction evidence="1">
        <text>ATP + protein L-histidine = ADP + protein N-phospho-L-histidine.</text>
        <dbReference type="EC" id="2.7.13.3"/>
    </reaction>
</comment>
<protein>
    <recommendedName>
        <fullName evidence="2">histidine kinase</fullName>
        <ecNumber evidence="2">2.7.13.3</ecNumber>
    </recommendedName>
</protein>
<dbReference type="Pfam" id="PF00512">
    <property type="entry name" value="HisKA"/>
    <property type="match status" value="1"/>
</dbReference>
<keyword evidence="8" id="KW-0902">Two-component regulatory system</keyword>
<evidence type="ECO:0000256" key="5">
    <source>
        <dbReference type="ARBA" id="ARBA00022741"/>
    </source>
</evidence>
<dbReference type="PRINTS" id="PR00344">
    <property type="entry name" value="BCTRLSENSOR"/>
</dbReference>
<dbReference type="PROSITE" id="PS50109">
    <property type="entry name" value="HIS_KIN"/>
    <property type="match status" value="1"/>
</dbReference>
<dbReference type="GO" id="GO:0000155">
    <property type="term" value="F:phosphorelay sensor kinase activity"/>
    <property type="evidence" value="ECO:0007669"/>
    <property type="project" value="InterPro"/>
</dbReference>
<reference evidence="10" key="1">
    <citation type="journal article" date="2013" name="Environ. Microbiol.">
        <title>Microbiota from the distal guts of lean and obese adolescents exhibit partial functional redundancy besides clear differences in community structure.</title>
        <authorList>
            <person name="Ferrer M."/>
            <person name="Ruiz A."/>
            <person name="Lanza F."/>
            <person name="Haange S.B."/>
            <person name="Oberbach A."/>
            <person name="Till H."/>
            <person name="Bargiela R."/>
            <person name="Campoy C."/>
            <person name="Segura M.T."/>
            <person name="Richter M."/>
            <person name="von Bergen M."/>
            <person name="Seifert J."/>
            <person name="Suarez A."/>
        </authorList>
    </citation>
    <scope>NUCLEOTIDE SEQUENCE</scope>
</reference>
<evidence type="ECO:0000256" key="1">
    <source>
        <dbReference type="ARBA" id="ARBA00000085"/>
    </source>
</evidence>
<dbReference type="GO" id="GO:0005524">
    <property type="term" value="F:ATP binding"/>
    <property type="evidence" value="ECO:0007669"/>
    <property type="project" value="UniProtKB-KW"/>
</dbReference>
<feature type="non-terminal residue" evidence="10">
    <location>
        <position position="1"/>
    </location>
</feature>
<evidence type="ECO:0000256" key="7">
    <source>
        <dbReference type="ARBA" id="ARBA00022840"/>
    </source>
</evidence>
<gene>
    <name evidence="10" type="ORF">OBE_09633</name>
</gene>
<dbReference type="AlphaFoldDB" id="K1SZH5"/>
<dbReference type="EMBL" id="AJWZ01006655">
    <property type="protein sequence ID" value="EKC59165.1"/>
    <property type="molecule type" value="Genomic_DNA"/>
</dbReference>
<keyword evidence="3" id="KW-0597">Phosphoprotein</keyword>
<dbReference type="FunFam" id="3.30.565.10:FF:000037">
    <property type="entry name" value="Hybrid sensor histidine kinase/response regulator"/>
    <property type="match status" value="1"/>
</dbReference>
<dbReference type="InterPro" id="IPR004358">
    <property type="entry name" value="Sig_transdc_His_kin-like_C"/>
</dbReference>
<feature type="domain" description="Histidine kinase" evidence="9">
    <location>
        <begin position="1"/>
        <end position="212"/>
    </location>
</feature>
<accession>K1SZH5</accession>
<evidence type="ECO:0000313" key="10">
    <source>
        <dbReference type="EMBL" id="EKC59165.1"/>
    </source>
</evidence>
<dbReference type="Gene3D" id="3.30.565.10">
    <property type="entry name" value="Histidine kinase-like ATPase, C-terminal domain"/>
    <property type="match status" value="1"/>
</dbReference>
<dbReference type="SMART" id="SM00387">
    <property type="entry name" value="HATPase_c"/>
    <property type="match status" value="1"/>
</dbReference>
<dbReference type="Pfam" id="PF02518">
    <property type="entry name" value="HATPase_c"/>
    <property type="match status" value="1"/>
</dbReference>
<evidence type="ECO:0000256" key="4">
    <source>
        <dbReference type="ARBA" id="ARBA00022679"/>
    </source>
</evidence>
<organism evidence="10">
    <name type="scientific">human gut metagenome</name>
    <dbReference type="NCBI Taxonomy" id="408170"/>
    <lineage>
        <taxon>unclassified sequences</taxon>
        <taxon>metagenomes</taxon>
        <taxon>organismal metagenomes</taxon>
    </lineage>
</organism>
<dbReference type="CDD" id="cd00075">
    <property type="entry name" value="HATPase"/>
    <property type="match status" value="1"/>
</dbReference>
<dbReference type="InterPro" id="IPR036890">
    <property type="entry name" value="HATPase_C_sf"/>
</dbReference>
<dbReference type="SUPFAM" id="SSF55874">
    <property type="entry name" value="ATPase domain of HSP90 chaperone/DNA topoisomerase II/histidine kinase"/>
    <property type="match status" value="1"/>
</dbReference>
<sequence>SHDFRTPLTLITDPIEQLLANRTLDGQPRQLLELMKKNVHILLRLVNQILDFRKVENGRMELHLEPFDLLDSFRGWNDSFRMALLKKHIAFSFEASPDTDFRMMADAEKMERIYFNLFSNAVKYTPENGKIAIRLSMTEQNYSLSVFNSGSYISSTDVEAIFERFYQVDGHQAGTGIGLALVRAFVEMHGGNIAAHSDDKGTTFTVTFPKQDISQY</sequence>
<keyword evidence="6" id="KW-0418">Kinase</keyword>
<dbReference type="SUPFAM" id="SSF47384">
    <property type="entry name" value="Homodimeric domain of signal transducing histidine kinase"/>
    <property type="match status" value="1"/>
</dbReference>
<evidence type="ECO:0000256" key="8">
    <source>
        <dbReference type="ARBA" id="ARBA00023012"/>
    </source>
</evidence>
<dbReference type="InterPro" id="IPR036097">
    <property type="entry name" value="HisK_dim/P_sf"/>
</dbReference>
<dbReference type="InterPro" id="IPR003594">
    <property type="entry name" value="HATPase_dom"/>
</dbReference>